<reference evidence="1" key="1">
    <citation type="submission" date="2023-10" db="EMBL/GenBank/DDBJ databases">
        <authorList>
            <person name="Domelevo Entfellner J.-B."/>
        </authorList>
    </citation>
    <scope>NUCLEOTIDE SEQUENCE</scope>
</reference>
<keyword evidence="2" id="KW-1185">Reference proteome</keyword>
<accession>A0AA86V7P6</accession>
<gene>
    <name evidence="1" type="ORF">AYBTSS11_LOCUS9316</name>
</gene>
<dbReference type="Proteomes" id="UP001189624">
    <property type="component" value="Chromosome 3"/>
</dbReference>
<dbReference type="AlphaFoldDB" id="A0AA86V7P6"/>
<protein>
    <submittedName>
        <fullName evidence="1">Uncharacterized protein</fullName>
    </submittedName>
</protein>
<evidence type="ECO:0000313" key="2">
    <source>
        <dbReference type="Proteomes" id="UP001189624"/>
    </source>
</evidence>
<dbReference type="Gramene" id="rna-AYBTSS11_LOCUS9316">
    <property type="protein sequence ID" value="CAJ1939752.1"/>
    <property type="gene ID" value="gene-AYBTSS11_LOCUS9316"/>
</dbReference>
<organism evidence="1 2">
    <name type="scientific">Sphenostylis stenocarpa</name>
    <dbReference type="NCBI Taxonomy" id="92480"/>
    <lineage>
        <taxon>Eukaryota</taxon>
        <taxon>Viridiplantae</taxon>
        <taxon>Streptophyta</taxon>
        <taxon>Embryophyta</taxon>
        <taxon>Tracheophyta</taxon>
        <taxon>Spermatophyta</taxon>
        <taxon>Magnoliopsida</taxon>
        <taxon>eudicotyledons</taxon>
        <taxon>Gunneridae</taxon>
        <taxon>Pentapetalae</taxon>
        <taxon>rosids</taxon>
        <taxon>fabids</taxon>
        <taxon>Fabales</taxon>
        <taxon>Fabaceae</taxon>
        <taxon>Papilionoideae</taxon>
        <taxon>50 kb inversion clade</taxon>
        <taxon>NPAAA clade</taxon>
        <taxon>indigoferoid/millettioid clade</taxon>
        <taxon>Phaseoleae</taxon>
        <taxon>Sphenostylis</taxon>
    </lineage>
</organism>
<dbReference type="EMBL" id="OY731400">
    <property type="protein sequence ID" value="CAJ1939752.1"/>
    <property type="molecule type" value="Genomic_DNA"/>
</dbReference>
<name>A0AA86V7P6_9FABA</name>
<proteinExistence type="predicted"/>
<sequence>MAYEGVLIHTTNIYMHAYHAQELERRFEAYFGSLWTHAELLNRLRNLLSQLAHDNFGFNFRERVGPLVFCIEHCCVSMGATAAKAVPNS</sequence>
<evidence type="ECO:0000313" key="1">
    <source>
        <dbReference type="EMBL" id="CAJ1939752.1"/>
    </source>
</evidence>